<gene>
    <name evidence="2" type="ORF">LCGC14_3114540</name>
</gene>
<dbReference type="EMBL" id="LAZR01067489">
    <property type="protein sequence ID" value="KKK51479.1"/>
    <property type="molecule type" value="Genomic_DNA"/>
</dbReference>
<reference evidence="2" key="1">
    <citation type="journal article" date="2015" name="Nature">
        <title>Complex archaea that bridge the gap between prokaryotes and eukaryotes.</title>
        <authorList>
            <person name="Spang A."/>
            <person name="Saw J.H."/>
            <person name="Jorgensen S.L."/>
            <person name="Zaremba-Niedzwiedzka K."/>
            <person name="Martijn J."/>
            <person name="Lind A.E."/>
            <person name="van Eijk R."/>
            <person name="Schleper C."/>
            <person name="Guy L."/>
            <person name="Ettema T.J."/>
        </authorList>
    </citation>
    <scope>NUCLEOTIDE SEQUENCE</scope>
</reference>
<feature type="region of interest" description="Disordered" evidence="1">
    <location>
        <begin position="50"/>
        <end position="70"/>
    </location>
</feature>
<proteinExistence type="predicted"/>
<sequence>MRTTLNIEDKLIDKASKLTGVKEKTSLVRLGLEALISRESSRRLAKLGGTEKRLRTIRRRRSGDRLHGSR</sequence>
<comment type="caution">
    <text evidence="2">The sequence shown here is derived from an EMBL/GenBank/DDBJ whole genome shotgun (WGS) entry which is preliminary data.</text>
</comment>
<accession>A0A0F8YBI4</accession>
<dbReference type="InterPro" id="IPR019239">
    <property type="entry name" value="VapB_antitoxin"/>
</dbReference>
<dbReference type="Pfam" id="PF09957">
    <property type="entry name" value="VapB_antitoxin"/>
    <property type="match status" value="1"/>
</dbReference>
<protein>
    <recommendedName>
        <fullName evidence="3">Antitoxin VapB32</fullName>
    </recommendedName>
</protein>
<evidence type="ECO:0000313" key="2">
    <source>
        <dbReference type="EMBL" id="KKK51479.1"/>
    </source>
</evidence>
<organism evidence="2">
    <name type="scientific">marine sediment metagenome</name>
    <dbReference type="NCBI Taxonomy" id="412755"/>
    <lineage>
        <taxon>unclassified sequences</taxon>
        <taxon>metagenomes</taxon>
        <taxon>ecological metagenomes</taxon>
    </lineage>
</organism>
<name>A0A0F8YBI4_9ZZZZ</name>
<dbReference type="AlphaFoldDB" id="A0A0F8YBI4"/>
<evidence type="ECO:0000256" key="1">
    <source>
        <dbReference type="SAM" id="MobiDB-lite"/>
    </source>
</evidence>
<evidence type="ECO:0008006" key="3">
    <source>
        <dbReference type="Google" id="ProtNLM"/>
    </source>
</evidence>